<protein>
    <recommendedName>
        <fullName evidence="3">Sensory transduction regulator</fullName>
    </recommendedName>
</protein>
<accession>A0A4R6R9H6</accession>
<gene>
    <name evidence="1" type="ORF">EDD54_3891</name>
</gene>
<sequence>MTLIDVNSERPGNPVDTIEVIAAQNDWTFERSGDDEITVSIQGNWCDYHVSFSWMEEIEALQLACAFDIKVPETRRTEVTRLLALINEQMWIGHFDLWQAEGVVMYRHALLLAGQIEASDEQIGAMLEHALESCDRFYQSFQFVVWAGKSAREALDHALIETVGEA</sequence>
<dbReference type="Pfam" id="PF10722">
    <property type="entry name" value="YbjN"/>
    <property type="match status" value="1"/>
</dbReference>
<dbReference type="InterPro" id="IPR019660">
    <property type="entry name" value="Put_sensory_transdc_reg_YbjN"/>
</dbReference>
<dbReference type="CDD" id="cd17033">
    <property type="entry name" value="DR1245-like"/>
    <property type="match status" value="1"/>
</dbReference>
<dbReference type="AlphaFoldDB" id="A0A4R6R9H6"/>
<proteinExistence type="predicted"/>
<dbReference type="OrthoDB" id="9792176at2"/>
<keyword evidence="2" id="KW-1185">Reference proteome</keyword>
<reference evidence="1 2" key="1">
    <citation type="submission" date="2019-03" db="EMBL/GenBank/DDBJ databases">
        <title>Genomic Encyclopedia of Type Strains, Phase IV (KMG-IV): sequencing the most valuable type-strain genomes for metagenomic binning, comparative biology and taxonomic classification.</title>
        <authorList>
            <person name="Goeker M."/>
        </authorList>
    </citation>
    <scope>NUCLEOTIDE SEQUENCE [LARGE SCALE GENOMIC DNA]</scope>
    <source>
        <strain evidence="1 2">DSM 102969</strain>
    </source>
</reference>
<organism evidence="1 2">
    <name type="scientific">Oharaeibacter diazotrophicus</name>
    <dbReference type="NCBI Taxonomy" id="1920512"/>
    <lineage>
        <taxon>Bacteria</taxon>
        <taxon>Pseudomonadati</taxon>
        <taxon>Pseudomonadota</taxon>
        <taxon>Alphaproteobacteria</taxon>
        <taxon>Hyphomicrobiales</taxon>
        <taxon>Pleomorphomonadaceae</taxon>
        <taxon>Oharaeibacter</taxon>
    </lineage>
</organism>
<dbReference type="RefSeq" id="WP_126539012.1">
    <property type="nucleotide sequence ID" value="NZ_BSPM01000007.1"/>
</dbReference>
<dbReference type="EMBL" id="SNXY01000010">
    <property type="protein sequence ID" value="TDP82622.1"/>
    <property type="molecule type" value="Genomic_DNA"/>
</dbReference>
<evidence type="ECO:0000313" key="2">
    <source>
        <dbReference type="Proteomes" id="UP000294547"/>
    </source>
</evidence>
<evidence type="ECO:0000313" key="1">
    <source>
        <dbReference type="EMBL" id="TDP82622.1"/>
    </source>
</evidence>
<comment type="caution">
    <text evidence="1">The sequence shown here is derived from an EMBL/GenBank/DDBJ whole genome shotgun (WGS) entry which is preliminary data.</text>
</comment>
<evidence type="ECO:0008006" key="3">
    <source>
        <dbReference type="Google" id="ProtNLM"/>
    </source>
</evidence>
<dbReference type="Proteomes" id="UP000294547">
    <property type="component" value="Unassembled WGS sequence"/>
</dbReference>
<name>A0A4R6R9H6_9HYPH</name>